<reference evidence="1" key="1">
    <citation type="submission" date="2020-05" db="EMBL/GenBank/DDBJ databases">
        <title>Large-scale comparative analyses of tick genomes elucidate their genetic diversity and vector capacities.</title>
        <authorList>
            <person name="Jia N."/>
            <person name="Wang J."/>
            <person name="Shi W."/>
            <person name="Du L."/>
            <person name="Sun Y."/>
            <person name="Zhan W."/>
            <person name="Jiang J."/>
            <person name="Wang Q."/>
            <person name="Zhang B."/>
            <person name="Ji P."/>
            <person name="Sakyi L.B."/>
            <person name="Cui X."/>
            <person name="Yuan T."/>
            <person name="Jiang B."/>
            <person name="Yang W."/>
            <person name="Lam T.T.-Y."/>
            <person name="Chang Q."/>
            <person name="Ding S."/>
            <person name="Wang X."/>
            <person name="Zhu J."/>
            <person name="Ruan X."/>
            <person name="Zhao L."/>
            <person name="Wei J."/>
            <person name="Que T."/>
            <person name="Du C."/>
            <person name="Cheng J."/>
            <person name="Dai P."/>
            <person name="Han X."/>
            <person name="Huang E."/>
            <person name="Gao Y."/>
            <person name="Liu J."/>
            <person name="Shao H."/>
            <person name="Ye R."/>
            <person name="Li L."/>
            <person name="Wei W."/>
            <person name="Wang X."/>
            <person name="Wang C."/>
            <person name="Yang T."/>
            <person name="Huo Q."/>
            <person name="Li W."/>
            <person name="Guo W."/>
            <person name="Chen H."/>
            <person name="Zhou L."/>
            <person name="Ni X."/>
            <person name="Tian J."/>
            <person name="Zhou Y."/>
            <person name="Sheng Y."/>
            <person name="Liu T."/>
            <person name="Pan Y."/>
            <person name="Xia L."/>
            <person name="Li J."/>
            <person name="Zhao F."/>
            <person name="Cao W."/>
        </authorList>
    </citation>
    <scope>NUCLEOTIDE SEQUENCE</scope>
    <source>
        <strain evidence="1">Dsil-2018</strain>
    </source>
</reference>
<organism evidence="1 2">
    <name type="scientific">Dermacentor silvarum</name>
    <name type="common">Tick</name>
    <dbReference type="NCBI Taxonomy" id="543639"/>
    <lineage>
        <taxon>Eukaryota</taxon>
        <taxon>Metazoa</taxon>
        <taxon>Ecdysozoa</taxon>
        <taxon>Arthropoda</taxon>
        <taxon>Chelicerata</taxon>
        <taxon>Arachnida</taxon>
        <taxon>Acari</taxon>
        <taxon>Parasitiformes</taxon>
        <taxon>Ixodida</taxon>
        <taxon>Ixodoidea</taxon>
        <taxon>Ixodidae</taxon>
        <taxon>Rhipicephalinae</taxon>
        <taxon>Dermacentor</taxon>
    </lineage>
</organism>
<comment type="caution">
    <text evidence="1">The sequence shown here is derived from an EMBL/GenBank/DDBJ whole genome shotgun (WGS) entry which is preliminary data.</text>
</comment>
<dbReference type="EMBL" id="CM023478">
    <property type="protein sequence ID" value="KAH7934039.1"/>
    <property type="molecule type" value="Genomic_DNA"/>
</dbReference>
<keyword evidence="2" id="KW-1185">Reference proteome</keyword>
<name>A0ACB8C5A8_DERSI</name>
<evidence type="ECO:0000313" key="2">
    <source>
        <dbReference type="Proteomes" id="UP000821865"/>
    </source>
</evidence>
<sequence length="216" mass="23518">MTGCLVGGDIPCTPGHVALGDQRMAVQWVLDHIASFGGNASDVVLMGSGSGAWSVGAHLLEEETPGPRFWSHERFAKVILMSESPFRRYFDDKSHELPALLNCSRGGTVEVLHCMRVVPSREIVRVTSEMVRFFGPSASALPGVKDALRVAGRRFLLGTVSSEGTHLFDYLKRTSSPDGEVDSVVSTFLNVIYHIKNAREVVDAFRRATTPSDNGN</sequence>
<gene>
    <name evidence="1" type="ORF">HPB49_020773</name>
</gene>
<proteinExistence type="predicted"/>
<evidence type="ECO:0000313" key="1">
    <source>
        <dbReference type="EMBL" id="KAH7934039.1"/>
    </source>
</evidence>
<accession>A0ACB8C5A8</accession>
<protein>
    <submittedName>
        <fullName evidence="1">Uncharacterized protein</fullName>
    </submittedName>
</protein>
<dbReference type="Proteomes" id="UP000821865">
    <property type="component" value="Chromosome 9"/>
</dbReference>